<dbReference type="AlphaFoldDB" id="A0A8H6SCF7"/>
<keyword evidence="2" id="KW-1185">Reference proteome</keyword>
<reference evidence="1" key="1">
    <citation type="submission" date="2020-05" db="EMBL/GenBank/DDBJ databases">
        <title>Mycena genomes resolve the evolution of fungal bioluminescence.</title>
        <authorList>
            <person name="Tsai I.J."/>
        </authorList>
    </citation>
    <scope>NUCLEOTIDE SEQUENCE</scope>
    <source>
        <strain evidence="1">171206Taipei</strain>
    </source>
</reference>
<accession>A0A8H6SCF7</accession>
<sequence length="326" mass="36974">MNQSQNLNPPKAFLVGGKQTPPFVIPSQVQDHLTVLRLFSELRQRVENTSAEDLGLEYFPPADEKERRWSVFVGYAVERFERWCKALRPEHCEQGIALIMPPLDVFMVWHTYLLNPGWFIEDVVRIPTLKGLWEAGKALAAALGMGLGELLQTIPADEDHHIHNWEKMTATPFDPFKSLSTVIDKTIICPKCGMANRAPFLHADGTGFHQVNFTIVCQNTDHYCGFKITHDVLAMRKLLDDLLAPETRTNEPLAQSFLAGTLYTPGNTKNIAYARRVKTAILQAEFFTPRTEIDVPTTRTIMQKAKYSFAIIKSAIYTQLKTDERL</sequence>
<dbReference type="Proteomes" id="UP000636479">
    <property type="component" value="Unassembled WGS sequence"/>
</dbReference>
<organism evidence="1 2">
    <name type="scientific">Mycena indigotica</name>
    <dbReference type="NCBI Taxonomy" id="2126181"/>
    <lineage>
        <taxon>Eukaryota</taxon>
        <taxon>Fungi</taxon>
        <taxon>Dikarya</taxon>
        <taxon>Basidiomycota</taxon>
        <taxon>Agaricomycotina</taxon>
        <taxon>Agaricomycetes</taxon>
        <taxon>Agaricomycetidae</taxon>
        <taxon>Agaricales</taxon>
        <taxon>Marasmiineae</taxon>
        <taxon>Mycenaceae</taxon>
        <taxon>Mycena</taxon>
    </lineage>
</organism>
<evidence type="ECO:0000313" key="1">
    <source>
        <dbReference type="EMBL" id="KAF7296991.1"/>
    </source>
</evidence>
<gene>
    <name evidence="1" type="ORF">MIND_00931400</name>
</gene>
<protein>
    <submittedName>
        <fullName evidence="1">Uncharacterized protein</fullName>
    </submittedName>
</protein>
<dbReference type="OrthoDB" id="2684236at2759"/>
<comment type="caution">
    <text evidence="1">The sequence shown here is derived from an EMBL/GenBank/DDBJ whole genome shotgun (WGS) entry which is preliminary data.</text>
</comment>
<dbReference type="RefSeq" id="XP_037217350.1">
    <property type="nucleotide sequence ID" value="XM_037365938.1"/>
</dbReference>
<name>A0A8H6SCF7_9AGAR</name>
<dbReference type="GeneID" id="59348454"/>
<dbReference type="EMBL" id="JACAZF010000008">
    <property type="protein sequence ID" value="KAF7296991.1"/>
    <property type="molecule type" value="Genomic_DNA"/>
</dbReference>
<evidence type="ECO:0000313" key="2">
    <source>
        <dbReference type="Proteomes" id="UP000636479"/>
    </source>
</evidence>
<proteinExistence type="predicted"/>